<accession>L5JWW2</accession>
<name>L5JWW2_PTEAL</name>
<proteinExistence type="predicted"/>
<dbReference type="Proteomes" id="UP000010552">
    <property type="component" value="Unassembled WGS sequence"/>
</dbReference>
<keyword evidence="3" id="KW-1185">Reference proteome</keyword>
<organism evidence="2 3">
    <name type="scientific">Pteropus alecto</name>
    <name type="common">Black flying fox</name>
    <dbReference type="NCBI Taxonomy" id="9402"/>
    <lineage>
        <taxon>Eukaryota</taxon>
        <taxon>Metazoa</taxon>
        <taxon>Chordata</taxon>
        <taxon>Craniata</taxon>
        <taxon>Vertebrata</taxon>
        <taxon>Euteleostomi</taxon>
        <taxon>Mammalia</taxon>
        <taxon>Eutheria</taxon>
        <taxon>Laurasiatheria</taxon>
        <taxon>Chiroptera</taxon>
        <taxon>Yinpterochiroptera</taxon>
        <taxon>Pteropodoidea</taxon>
        <taxon>Pteropodidae</taxon>
        <taxon>Pteropodinae</taxon>
        <taxon>Pteropus</taxon>
    </lineage>
</organism>
<evidence type="ECO:0000256" key="1">
    <source>
        <dbReference type="SAM" id="MobiDB-lite"/>
    </source>
</evidence>
<dbReference type="EMBL" id="KB031080">
    <property type="protein sequence ID" value="ELK03547.1"/>
    <property type="molecule type" value="Genomic_DNA"/>
</dbReference>
<evidence type="ECO:0000313" key="2">
    <source>
        <dbReference type="EMBL" id="ELK03547.1"/>
    </source>
</evidence>
<gene>
    <name evidence="2" type="ORF">PAL_GLEAN10013598</name>
</gene>
<evidence type="ECO:0000313" key="3">
    <source>
        <dbReference type="Proteomes" id="UP000010552"/>
    </source>
</evidence>
<reference evidence="3" key="1">
    <citation type="journal article" date="2013" name="Science">
        <title>Comparative analysis of bat genomes provides insight into the evolution of flight and immunity.</title>
        <authorList>
            <person name="Zhang G."/>
            <person name="Cowled C."/>
            <person name="Shi Z."/>
            <person name="Huang Z."/>
            <person name="Bishop-Lilly K.A."/>
            <person name="Fang X."/>
            <person name="Wynne J.W."/>
            <person name="Xiong Z."/>
            <person name="Baker M.L."/>
            <person name="Zhao W."/>
            <person name="Tachedjian M."/>
            <person name="Zhu Y."/>
            <person name="Zhou P."/>
            <person name="Jiang X."/>
            <person name="Ng J."/>
            <person name="Yang L."/>
            <person name="Wu L."/>
            <person name="Xiao J."/>
            <person name="Feng Y."/>
            <person name="Chen Y."/>
            <person name="Sun X."/>
            <person name="Zhang Y."/>
            <person name="Marsh G.A."/>
            <person name="Crameri G."/>
            <person name="Broder C.C."/>
            <person name="Frey K.G."/>
            <person name="Wang L.F."/>
            <person name="Wang J."/>
        </authorList>
    </citation>
    <scope>NUCLEOTIDE SEQUENCE [LARGE SCALE GENOMIC DNA]</scope>
</reference>
<dbReference type="AlphaFoldDB" id="L5JWW2"/>
<feature type="region of interest" description="Disordered" evidence="1">
    <location>
        <begin position="9"/>
        <end position="52"/>
    </location>
</feature>
<dbReference type="InParanoid" id="L5JWW2"/>
<sequence length="117" mass="12702">MSLRQIAEITGFRKEGKGRGVPPTAPLAFRNPLEACNGDSQGSNSVFPFAPPASASTLEFKQRCAPSNPSLKPHCLSPRTRPLAEFSRMAPVQLLMTHLALSEATRQKEGPNARMRS</sequence>
<protein>
    <submittedName>
        <fullName evidence="2">Uncharacterized protein</fullName>
    </submittedName>
</protein>